<dbReference type="PANTHER" id="PTHR34819">
    <property type="entry name" value="LARGE CYSTEINE-RICH PERIPLASMIC PROTEIN OMCB"/>
    <property type="match status" value="1"/>
</dbReference>
<dbReference type="Pfam" id="PF01345">
    <property type="entry name" value="DUF11"/>
    <property type="match status" value="1"/>
</dbReference>
<dbReference type="OrthoDB" id="33862at2"/>
<dbReference type="RefSeq" id="WP_147146988.1">
    <property type="nucleotide sequence ID" value="NZ_BJXN01000007.1"/>
</dbReference>
<protein>
    <recommendedName>
        <fullName evidence="2">DUF11 domain-containing protein</fullName>
    </recommendedName>
</protein>
<keyword evidence="1" id="KW-0732">Signal</keyword>
<evidence type="ECO:0000256" key="1">
    <source>
        <dbReference type="SAM" id="SignalP"/>
    </source>
</evidence>
<feature type="signal peptide" evidence="1">
    <location>
        <begin position="1"/>
        <end position="19"/>
    </location>
</feature>
<dbReference type="PROSITE" id="PS51257">
    <property type="entry name" value="PROKAR_LIPOPROTEIN"/>
    <property type="match status" value="1"/>
</dbReference>
<dbReference type="InterPro" id="IPR001434">
    <property type="entry name" value="OmcB-like_DUF11"/>
</dbReference>
<reference evidence="3 4" key="1">
    <citation type="submission" date="2019-07" db="EMBL/GenBank/DDBJ databases">
        <title>Whole genome shotgun sequence of Oceanithermus desulfurans NBRC 100063.</title>
        <authorList>
            <person name="Hosoyama A."/>
            <person name="Uohara A."/>
            <person name="Ohji S."/>
            <person name="Ichikawa N."/>
        </authorList>
    </citation>
    <scope>NUCLEOTIDE SEQUENCE [LARGE SCALE GENOMIC DNA]</scope>
    <source>
        <strain evidence="3 4">NBRC 100063</strain>
    </source>
</reference>
<evidence type="ECO:0000313" key="4">
    <source>
        <dbReference type="Proteomes" id="UP000321827"/>
    </source>
</evidence>
<name>A0A511RJI8_9DEIN</name>
<feature type="domain" description="DUF11" evidence="2">
    <location>
        <begin position="462"/>
        <end position="542"/>
    </location>
</feature>
<feature type="chain" id="PRO_5022141377" description="DUF11 domain-containing protein" evidence="1">
    <location>
        <begin position="20"/>
        <end position="954"/>
    </location>
</feature>
<dbReference type="EMBL" id="BJXN01000007">
    <property type="protein sequence ID" value="GEM89821.1"/>
    <property type="molecule type" value="Genomic_DNA"/>
</dbReference>
<dbReference type="InterPro" id="IPR051172">
    <property type="entry name" value="Chlamydia_OmcB"/>
</dbReference>
<accession>A0A511RJI8</accession>
<organism evidence="3 4">
    <name type="scientific">Oceanithermus desulfurans NBRC 100063</name>
    <dbReference type="NCBI Taxonomy" id="1227550"/>
    <lineage>
        <taxon>Bacteria</taxon>
        <taxon>Thermotogati</taxon>
        <taxon>Deinococcota</taxon>
        <taxon>Deinococci</taxon>
        <taxon>Thermales</taxon>
        <taxon>Thermaceae</taxon>
        <taxon>Oceanithermus</taxon>
    </lineage>
</organism>
<evidence type="ECO:0000313" key="3">
    <source>
        <dbReference type="EMBL" id="GEM89821.1"/>
    </source>
</evidence>
<dbReference type="PANTHER" id="PTHR34819:SF3">
    <property type="entry name" value="CELL SURFACE PROTEIN"/>
    <property type="match status" value="1"/>
</dbReference>
<dbReference type="AlphaFoldDB" id="A0A511RJI8"/>
<dbReference type="Proteomes" id="UP000321827">
    <property type="component" value="Unassembled WGS sequence"/>
</dbReference>
<evidence type="ECO:0000259" key="2">
    <source>
        <dbReference type="Pfam" id="PF01345"/>
    </source>
</evidence>
<proteinExistence type="predicted"/>
<comment type="caution">
    <text evidence="3">The sequence shown here is derived from an EMBL/GenBank/DDBJ whole genome shotgun (WGS) entry which is preliminary data.</text>
</comment>
<sequence length="954" mass="103807">MQKQARLWLWVLGLVFVLAACSQPQGNNGTNPNVPPPPQTAVLKIAIDGVSAADVVLAKGQEVLFQGTVAGEKTLELGPGTYTLDGMPVSGMIDPSPMLVVLDGGSQVTAKLEYKPVAVEGEPGIARSLQVISVTDVMGVDLPGLPEANINKDVMIYASQTEEPVCVTLQALDENGDPAAFVPVVVNIADGTWMDDRIAIIRGCATEGDYAAMGFRDGLMTDAEGMVKFTLYATFGSEAYDWVYGIAKITAAAENSDDTNVLEEFKFYFYNIAHLWAGFDGDKPVPTDQRVGASFERVNIFDPYPPEREEFPNTFWIDTAVYSKQPQFRLDRGFWEDFYGGYFYIRYEIVDGADNVHFVACDDPVSATVCNDYDTNIGLQPNDDIGLEDLPISATVKATLVIAQPYGKTLYEFDLKDYTVTKTWIGSYLKIDKQIDHHVLTWYGPEHTLDPANAVPANSVFTATVTLTATNEGNAPVYDVSIADQLPAELGVIESTLNPAGGTYDATNHAVTWNYQTAGAYEPKFKQLDPGESITVTFQIYVRQKPGFCVDPEDLAAAKFYAVPFMFGYDRDGEYCYEDPYFVVNGAQQRDVTASWFTGAPEAEGGFQAVVDFNGWYYEDQAIVWAVRPIFDIDKVLTNAQDLPFQVGMDAFFDITLYNLDRPEYAGLMAQYPAEFDGSERDNPYGRDVQVGDGFLIGLDFNTTNPITLVDDDGVNPDQTFAANAAPGDFLGFADKSMFWATIPLMGGGDVASTTLVLDNNLPGIHINLAGATAANMNQFTNNCRPPFEGVDASAIGMPDLPQRPNLVFDCAWSFVIEPTDPWVELNGIGNWDVYTFQPNVTRGSDFYYLYEIRNSGDGVAEGVSLVVTLDNANATILGGASSHTAVAAFNGSSLSFTPFDLAPGDTAFFAVFAHANAVGNNSATATVDYANPDTQAPLVPYSMIETVSIQPPF</sequence>
<gene>
    <name evidence="3" type="ORF">ODE01S_12550</name>
</gene>